<dbReference type="RefSeq" id="WP_072883584.1">
    <property type="nucleotide sequence ID" value="NZ_FQVO01000002.1"/>
</dbReference>
<accession>A0A1M4UQT7</accession>
<gene>
    <name evidence="1" type="ORF">SAMN05444408_102247</name>
</gene>
<dbReference type="AlphaFoldDB" id="A0A1M4UQT7"/>
<keyword evidence="2" id="KW-1185">Reference proteome</keyword>
<proteinExistence type="predicted"/>
<protein>
    <submittedName>
        <fullName evidence="1">Uncharacterized protein</fullName>
    </submittedName>
</protein>
<dbReference type="Proteomes" id="UP000184236">
    <property type="component" value="Unassembled WGS sequence"/>
</dbReference>
<evidence type="ECO:0000313" key="2">
    <source>
        <dbReference type="Proteomes" id="UP000184236"/>
    </source>
</evidence>
<reference evidence="2" key="1">
    <citation type="submission" date="2016-11" db="EMBL/GenBank/DDBJ databases">
        <authorList>
            <person name="Varghese N."/>
            <person name="Submissions S."/>
        </authorList>
    </citation>
    <scope>NUCLEOTIDE SEQUENCE [LARGE SCALE GENOMIC DNA]</scope>
    <source>
        <strain evidence="2">DSM 26898</strain>
    </source>
</reference>
<evidence type="ECO:0000313" key="1">
    <source>
        <dbReference type="EMBL" id="SHE59018.1"/>
    </source>
</evidence>
<organism evidence="1 2">
    <name type="scientific">Chryseobacterium takakiae</name>
    <dbReference type="NCBI Taxonomy" id="1302685"/>
    <lineage>
        <taxon>Bacteria</taxon>
        <taxon>Pseudomonadati</taxon>
        <taxon>Bacteroidota</taxon>
        <taxon>Flavobacteriia</taxon>
        <taxon>Flavobacteriales</taxon>
        <taxon>Weeksellaceae</taxon>
        <taxon>Chryseobacterium group</taxon>
        <taxon>Chryseobacterium</taxon>
    </lineage>
</organism>
<dbReference type="EMBL" id="FQVO01000002">
    <property type="protein sequence ID" value="SHE59018.1"/>
    <property type="molecule type" value="Genomic_DNA"/>
</dbReference>
<sequence>MTKKDIEELLEHCSNKIEEIKKSETISKVDVKNILENLRSSLEYCAQYINYTVYNKKSKIYFPYGKTEDQFKKSINRNFLSLKKKNPKIYKFIEDLQPHILNDNWLVIMCEATNEAKHNNALNIENQIDVHKKITVDIPGVIYIPDARAVTFKGNYIDDKPIDDFVINNDTIEITKKGLVTPQFNFEIVENKTFLLKDYQCDLIQLLEKSLKSIREFSNNLYNNIN</sequence>
<name>A0A1M4UQT7_9FLAO</name>
<dbReference type="OrthoDB" id="1444194at2"/>